<feature type="region of interest" description="Disordered" evidence="2">
    <location>
        <begin position="923"/>
        <end position="955"/>
    </location>
</feature>
<dbReference type="EC" id="3.1.-.-" evidence="1"/>
<dbReference type="EMBL" id="JBDFQZ010000008">
    <property type="protein sequence ID" value="KAK9699894.1"/>
    <property type="molecule type" value="Genomic_DNA"/>
</dbReference>
<feature type="transmembrane region" description="Helical" evidence="1">
    <location>
        <begin position="1065"/>
        <end position="1082"/>
    </location>
</feature>
<feature type="compositionally biased region" description="Basic and acidic residues" evidence="2">
    <location>
        <begin position="924"/>
        <end position="934"/>
    </location>
</feature>
<evidence type="ECO:0000256" key="1">
    <source>
        <dbReference type="RuleBase" id="RU365011"/>
    </source>
</evidence>
<dbReference type="InterPro" id="IPR012908">
    <property type="entry name" value="PGAP1-ab_dom-like"/>
</dbReference>
<feature type="transmembrane region" description="Helical" evidence="1">
    <location>
        <begin position="772"/>
        <end position="794"/>
    </location>
</feature>
<feature type="transmembrane region" description="Helical" evidence="1">
    <location>
        <begin position="1002"/>
        <end position="1021"/>
    </location>
</feature>
<evidence type="ECO:0000256" key="2">
    <source>
        <dbReference type="SAM" id="MobiDB-lite"/>
    </source>
</evidence>
<dbReference type="Proteomes" id="UP001443914">
    <property type="component" value="Unassembled WGS sequence"/>
</dbReference>
<feature type="transmembrane region" description="Helical" evidence="1">
    <location>
        <begin position="800"/>
        <end position="829"/>
    </location>
</feature>
<comment type="similarity">
    <text evidence="1">Belongs to the GPI inositol-deacylase family.</text>
</comment>
<feature type="transmembrane region" description="Helical" evidence="1">
    <location>
        <begin position="868"/>
        <end position="887"/>
    </location>
</feature>
<feature type="transmembrane region" description="Helical" evidence="1">
    <location>
        <begin position="893"/>
        <end position="910"/>
    </location>
</feature>
<feature type="region of interest" description="Disordered" evidence="2">
    <location>
        <begin position="504"/>
        <end position="528"/>
    </location>
</feature>
<dbReference type="GO" id="GO:0015031">
    <property type="term" value="P:protein transport"/>
    <property type="evidence" value="ECO:0007669"/>
    <property type="project" value="UniProtKB-KW"/>
</dbReference>
<dbReference type="AlphaFoldDB" id="A0AAW1J9Z6"/>
<feature type="transmembrane region" description="Helical" evidence="1">
    <location>
        <begin position="977"/>
        <end position="996"/>
    </location>
</feature>
<keyword evidence="1" id="KW-0472">Membrane</keyword>
<feature type="transmembrane region" description="Helical" evidence="1">
    <location>
        <begin position="723"/>
        <end position="743"/>
    </location>
</feature>
<keyword evidence="1" id="KW-0653">Protein transport</keyword>
<proteinExistence type="inferred from homology"/>
<dbReference type="InterPro" id="IPR029058">
    <property type="entry name" value="AB_hydrolase_fold"/>
</dbReference>
<keyword evidence="1" id="KW-0378">Hydrolase</keyword>
<dbReference type="PANTHER" id="PTHR47346:SF1">
    <property type="entry name" value="GPI INOSITOL-DEACYLASE"/>
    <property type="match status" value="1"/>
</dbReference>
<dbReference type="GO" id="GO:0005789">
    <property type="term" value="C:endoplasmic reticulum membrane"/>
    <property type="evidence" value="ECO:0007669"/>
    <property type="project" value="UniProtKB-SubCell"/>
</dbReference>
<keyword evidence="1" id="KW-0813">Transport</keyword>
<dbReference type="Gene3D" id="3.40.50.1820">
    <property type="entry name" value="alpha/beta hydrolase"/>
    <property type="match status" value="1"/>
</dbReference>
<sequence>MEGTKSKIRVGLVIGLSTLIAVIGMFGLLKPVKNRCTMTYMYPTYIPISLPKNLSSSKYGLYLYHEGWKKIDFDEHVKQINGVPVLFVPGNGGSYKQVRSLAKESYWAYTNGPREQSLYKEASLSPEEEKSDVDATKFSLPSQYASMLNWFAVDLGGEHSAMDGRILEEQAEYVVYAIHRILDLYKESYDARAKEGAAVSGKLPKSVIIVGHSMGGFVARAAIVHPNLRKSAIETVVTLSSPHQSPPVALQPSLGYYYASVNQRWREGYKMQVPTQNHISHSMLSDVVVISISGGINDYQVRSKLETLNGIVPPTHGFMVSSMEMKNVWLSMGHQAILWCNELVTQVSHTLLSLVDPETGHPFSDRKRRLTVFAKMLRSGFEHGSNLISHAPVFPIPRHTGDDGIYSRGSHARTLSACPEKVQWNLDSLERDLYIQTTTVTVLAMDGRRRWLDIEKLGSNGTSHFLLATNLSPCYGIRIHLWPEKVNTSSDTPLSKRVVEVTTKMSQIPSGPAPKQIEPGSQTEQPPPSAVFLLSPQDLKGFRFITISIAPRPTVSGRPPPAASMAVGQFFNLKKGAVKLSPSSILLSAYSQKEMSFKEEHPIALDLSFAISLGLLPVTLSLKTTGCGIKRSVLQDKEDGDAENSRLCKLRCFPAVAFAWDRTSGLHIYPNLNSETITVDSAPALWNSARGSEKTTVLLVADPHCAYKTSFSVSITAAASRFLLLYCSKIVGLAVAVVFFALMRQARAWELGMPLPSVLAAFEYNLRLPFPFILLTAVPLMTMLLLSILGFHPIPSVSSFLVVSLTCYAVANGFVIILILILQSMLYVAAVTHVFFKKRWQECDGNSCLLFFKWLTPKKVMRLVKSNPVLVTGLVAVVLVCFVHPALGLSILLMSHALICHTALCSYLTASFRSLTHRKQLVNSKDKSNDESDHYPYQANSRAKHNSSEGTFNKSAESANSYGEIQLEIFHHRHGMMILHFLALLMFVPSFLAWFQRLGVGLTFPWFLDAILCIGVILHGISDSNPEYNFFVYPIAGIEVRLSFLYLLAGFFSFFSGLALAPYRVFYAMAFIGALSFVLRVVQRRNREKGETIFVTRKRSHRH</sequence>
<keyword evidence="5" id="KW-1185">Reference proteome</keyword>
<dbReference type="SUPFAM" id="SSF53474">
    <property type="entry name" value="alpha/beta-Hydrolases"/>
    <property type="match status" value="1"/>
</dbReference>
<dbReference type="PANTHER" id="PTHR47346">
    <property type="entry name" value="HYDROLASES, ACTING ON ESTER BOND"/>
    <property type="match status" value="1"/>
</dbReference>
<keyword evidence="1" id="KW-0812">Transmembrane</keyword>
<dbReference type="Pfam" id="PF07819">
    <property type="entry name" value="PGAP1"/>
    <property type="match status" value="1"/>
</dbReference>
<protein>
    <recommendedName>
        <fullName evidence="1">GPI inositol-deacylase</fullName>
        <ecNumber evidence="1">3.1.-.-</ecNumber>
    </recommendedName>
</protein>
<organism evidence="4 5">
    <name type="scientific">Saponaria officinalis</name>
    <name type="common">Common soapwort</name>
    <name type="synonym">Lychnis saponaria</name>
    <dbReference type="NCBI Taxonomy" id="3572"/>
    <lineage>
        <taxon>Eukaryota</taxon>
        <taxon>Viridiplantae</taxon>
        <taxon>Streptophyta</taxon>
        <taxon>Embryophyta</taxon>
        <taxon>Tracheophyta</taxon>
        <taxon>Spermatophyta</taxon>
        <taxon>Magnoliopsida</taxon>
        <taxon>eudicotyledons</taxon>
        <taxon>Gunneridae</taxon>
        <taxon>Pentapetalae</taxon>
        <taxon>Caryophyllales</taxon>
        <taxon>Caryophyllaceae</taxon>
        <taxon>Caryophylleae</taxon>
        <taxon>Saponaria</taxon>
    </lineage>
</organism>
<keyword evidence="1" id="KW-1133">Transmembrane helix</keyword>
<accession>A0AAW1J9Z6</accession>
<comment type="function">
    <text evidence="1">Involved in inositol deacylation of GPI-anchored proteins which plays important roles in the quality control and ER-associated degradation of GPI-anchored proteins.</text>
</comment>
<feature type="domain" description="GPI inositol-deacylase PGAP1-like alpha/beta" evidence="3">
    <location>
        <begin position="79"/>
        <end position="353"/>
    </location>
</feature>
<comment type="caution">
    <text evidence="4">The sequence shown here is derived from an EMBL/GenBank/DDBJ whole genome shotgun (WGS) entry which is preliminary data.</text>
</comment>
<keyword evidence="1" id="KW-0256">Endoplasmic reticulum</keyword>
<dbReference type="GO" id="GO:0016788">
    <property type="term" value="F:hydrolase activity, acting on ester bonds"/>
    <property type="evidence" value="ECO:0007669"/>
    <property type="project" value="InterPro"/>
</dbReference>
<evidence type="ECO:0000259" key="3">
    <source>
        <dbReference type="Pfam" id="PF07819"/>
    </source>
</evidence>
<evidence type="ECO:0000313" key="4">
    <source>
        <dbReference type="EMBL" id="KAK9699894.1"/>
    </source>
</evidence>
<evidence type="ECO:0000313" key="5">
    <source>
        <dbReference type="Proteomes" id="UP001443914"/>
    </source>
</evidence>
<reference evidence="4" key="1">
    <citation type="submission" date="2024-03" db="EMBL/GenBank/DDBJ databases">
        <title>WGS assembly of Saponaria officinalis var. Norfolk2.</title>
        <authorList>
            <person name="Jenkins J."/>
            <person name="Shu S."/>
            <person name="Grimwood J."/>
            <person name="Barry K."/>
            <person name="Goodstein D."/>
            <person name="Schmutz J."/>
            <person name="Leebens-Mack J."/>
            <person name="Osbourn A."/>
        </authorList>
    </citation>
    <scope>NUCLEOTIDE SEQUENCE [LARGE SCALE GENOMIC DNA]</scope>
    <source>
        <strain evidence="4">JIC</strain>
    </source>
</reference>
<comment type="subcellular location">
    <subcellularLocation>
        <location evidence="1">Endoplasmic reticulum membrane</location>
    </subcellularLocation>
</comment>
<gene>
    <name evidence="4" type="ORF">RND81_08G202300</name>
</gene>
<feature type="transmembrane region" description="Helical" evidence="1">
    <location>
        <begin position="12"/>
        <end position="29"/>
    </location>
</feature>
<name>A0AAW1J9Z6_SAPOF</name>